<feature type="region of interest" description="Disordered" evidence="6">
    <location>
        <begin position="299"/>
        <end position="319"/>
    </location>
</feature>
<gene>
    <name evidence="8" type="ORF">O181_009186</name>
</gene>
<feature type="binding site" evidence="4">
    <location>
        <begin position="371"/>
        <end position="375"/>
    </location>
    <ligand>
        <name>FAD</name>
        <dbReference type="ChEBI" id="CHEBI:57692"/>
    </ligand>
</feature>
<comment type="similarity">
    <text evidence="1">Belongs to the DNA photolyase class-1 family.</text>
</comment>
<feature type="compositionally biased region" description="Polar residues" evidence="6">
    <location>
        <begin position="625"/>
        <end position="652"/>
    </location>
</feature>
<dbReference type="EMBL" id="AVOT02002191">
    <property type="protein sequence ID" value="MBW0469471.1"/>
    <property type="molecule type" value="Genomic_DNA"/>
</dbReference>
<feature type="site" description="Electron transfer via tryptophanyl radical" evidence="5">
    <location>
        <position position="534"/>
    </location>
</feature>
<feature type="region of interest" description="Disordered" evidence="6">
    <location>
        <begin position="618"/>
        <end position="675"/>
    </location>
</feature>
<dbReference type="InterPro" id="IPR036155">
    <property type="entry name" value="Crypto/Photolyase_N_sf"/>
</dbReference>
<feature type="binding site" evidence="4">
    <location>
        <begin position="414"/>
        <end position="421"/>
    </location>
    <ligand>
        <name>FAD</name>
        <dbReference type="ChEBI" id="CHEBI:57692"/>
    </ligand>
</feature>
<evidence type="ECO:0000256" key="2">
    <source>
        <dbReference type="ARBA" id="ARBA00022630"/>
    </source>
</evidence>
<evidence type="ECO:0000313" key="9">
    <source>
        <dbReference type="Proteomes" id="UP000765509"/>
    </source>
</evidence>
<evidence type="ECO:0000256" key="5">
    <source>
        <dbReference type="PIRSR" id="PIRSR602081-2"/>
    </source>
</evidence>
<evidence type="ECO:0000256" key="6">
    <source>
        <dbReference type="SAM" id="MobiDB-lite"/>
    </source>
</evidence>
<dbReference type="InterPro" id="IPR014729">
    <property type="entry name" value="Rossmann-like_a/b/a_fold"/>
</dbReference>
<dbReference type="Gene3D" id="3.40.50.620">
    <property type="entry name" value="HUPs"/>
    <property type="match status" value="1"/>
</dbReference>
<dbReference type="InterPro" id="IPR006050">
    <property type="entry name" value="DNA_photolyase_N"/>
</dbReference>
<feature type="site" description="Electron transfer via tryptophanyl radical" evidence="5">
    <location>
        <position position="511"/>
    </location>
</feature>
<feature type="compositionally biased region" description="Polar residues" evidence="6">
    <location>
        <begin position="663"/>
        <end position="675"/>
    </location>
</feature>
<evidence type="ECO:0000313" key="8">
    <source>
        <dbReference type="EMBL" id="MBW0469471.1"/>
    </source>
</evidence>
<keyword evidence="2 4" id="KW-0285">Flavoprotein</keyword>
<proteinExistence type="inferred from homology"/>
<dbReference type="GO" id="GO:0043153">
    <property type="term" value="P:entrainment of circadian clock by photoperiod"/>
    <property type="evidence" value="ECO:0007669"/>
    <property type="project" value="TreeGrafter"/>
</dbReference>
<feature type="binding site" evidence="4">
    <location>
        <begin position="524"/>
        <end position="526"/>
    </location>
    <ligand>
        <name>FAD</name>
        <dbReference type="ChEBI" id="CHEBI:57692"/>
    </ligand>
</feature>
<name>A0A9Q3BNV2_9BASI</name>
<keyword evidence="3 4" id="KW-0274">FAD</keyword>
<dbReference type="GO" id="GO:0032922">
    <property type="term" value="P:circadian regulation of gene expression"/>
    <property type="evidence" value="ECO:0007669"/>
    <property type="project" value="TreeGrafter"/>
</dbReference>
<evidence type="ECO:0000259" key="7">
    <source>
        <dbReference type="PROSITE" id="PS51645"/>
    </source>
</evidence>
<sequence length="675" mass="77910">MQTIHDDLLQFRLSARASYPQKFSCLDSRMDRCIRSLSDRHHLTNRIDPGLPLEIFLCLHRFALQSRPHPPQIYLEGNMSSKPIKLLYWFRTDLRLHDSPALLRALKLQPTEFYPVWCWDPYYVYNTPVGPNRWQFLLDSMGDLSKSLTEINPQSKLFVIRGEPVVTLPYVFKKWGITHLAFEEDDDNQHSQPRDRSVIDAAQKQGVEVLTTSGHTLYSQEAVMQAAKGSLPASYRGFLNVTQKMGHPAKPQDPPSSIPNPGTTELDDPLPSELLEAWTKSLEDRKAADRDVNIKNRDKEDASFKSTLSGPSGTFDIPTMKEIGLRPATTTHRGGENIALKKLEAFLQDKKRVLQFEKPKTSPADFDPPSTTALSPHLKFGTLSPRLFYHRLLQLQHENPKIEASTPPESLIGQLIWREFFHLQQSQIENFHRMQGNKICRYFDWRLKDAVSQDEKDIEAAKWLKAWREGMTGFPWIDAIMRQLNREGWIHHLARHSVACFLTRGHLYISWERGAEVFDDLLIDWDPSLNSGNWMWLSASAYFQQYFRVYSPIQFGKKWDPDGKFIRHYCPELKKIPQKFIYQPWEAPMSVQEKANCIIGKDYPKPIVNEKEAKDEALRKMKEGYSNSKFGSDMASSPKSSTNGLSTSNDQTKQPRKRKMDPNSDQESIKKQSQM</sequence>
<dbReference type="GO" id="GO:0003677">
    <property type="term" value="F:DNA binding"/>
    <property type="evidence" value="ECO:0007669"/>
    <property type="project" value="TreeGrafter"/>
</dbReference>
<comment type="cofactor">
    <cofactor evidence="4">
        <name>FAD</name>
        <dbReference type="ChEBI" id="CHEBI:57692"/>
    </cofactor>
    <text evidence="4">Binds 1 FAD per subunit.</text>
</comment>
<comment type="caution">
    <text evidence="8">The sequence shown here is derived from an EMBL/GenBank/DDBJ whole genome shotgun (WGS) entry which is preliminary data.</text>
</comment>
<dbReference type="AlphaFoldDB" id="A0A9Q3BNV2"/>
<dbReference type="Pfam" id="PF03441">
    <property type="entry name" value="FAD_binding_7"/>
    <property type="match status" value="1"/>
</dbReference>
<dbReference type="PROSITE" id="PS51645">
    <property type="entry name" value="PHR_CRY_ALPHA_BETA"/>
    <property type="match status" value="1"/>
</dbReference>
<feature type="domain" description="Photolyase/cryptochrome alpha/beta" evidence="7">
    <location>
        <begin position="84"/>
        <end position="217"/>
    </location>
</feature>
<keyword evidence="9" id="KW-1185">Reference proteome</keyword>
<dbReference type="Gene3D" id="1.10.579.10">
    <property type="entry name" value="DNA Cyclobutane Dipyrimidine Photolyase, subunit A, domain 3"/>
    <property type="match status" value="1"/>
</dbReference>
<dbReference type="Gene3D" id="1.25.40.80">
    <property type="match status" value="1"/>
</dbReference>
<protein>
    <recommendedName>
        <fullName evidence="7">Photolyase/cryptochrome alpha/beta domain-containing protein</fullName>
    </recommendedName>
</protein>
<dbReference type="PANTHER" id="PTHR11455">
    <property type="entry name" value="CRYPTOCHROME"/>
    <property type="match status" value="1"/>
</dbReference>
<dbReference type="SUPFAM" id="SSF48173">
    <property type="entry name" value="Cryptochrome/photolyase FAD-binding domain"/>
    <property type="match status" value="1"/>
</dbReference>
<dbReference type="GO" id="GO:0005737">
    <property type="term" value="C:cytoplasm"/>
    <property type="evidence" value="ECO:0007669"/>
    <property type="project" value="TreeGrafter"/>
</dbReference>
<dbReference type="InterPro" id="IPR036134">
    <property type="entry name" value="Crypto/Photolyase_FAD-like_sf"/>
</dbReference>
<dbReference type="Pfam" id="PF00875">
    <property type="entry name" value="DNA_photolyase"/>
    <property type="match status" value="1"/>
</dbReference>
<feature type="region of interest" description="Disordered" evidence="6">
    <location>
        <begin position="244"/>
        <end position="269"/>
    </location>
</feature>
<dbReference type="GO" id="GO:0071949">
    <property type="term" value="F:FAD binding"/>
    <property type="evidence" value="ECO:0007669"/>
    <property type="project" value="TreeGrafter"/>
</dbReference>
<accession>A0A9Q3BNV2</accession>
<dbReference type="Proteomes" id="UP000765509">
    <property type="component" value="Unassembled WGS sequence"/>
</dbReference>
<dbReference type="SUPFAM" id="SSF52425">
    <property type="entry name" value="Cryptochrome/photolyase, N-terminal domain"/>
    <property type="match status" value="1"/>
</dbReference>
<dbReference type="InterPro" id="IPR002081">
    <property type="entry name" value="Cryptochrome/DNA_photolyase_1"/>
</dbReference>
<dbReference type="InterPro" id="IPR005101">
    <property type="entry name" value="Cryptochr/Photolyase_FAD-bd"/>
</dbReference>
<evidence type="ECO:0000256" key="3">
    <source>
        <dbReference type="ARBA" id="ARBA00022827"/>
    </source>
</evidence>
<reference evidence="8" key="1">
    <citation type="submission" date="2021-03" db="EMBL/GenBank/DDBJ databases">
        <title>Draft genome sequence of rust myrtle Austropuccinia psidii MF-1, a brazilian biotype.</title>
        <authorList>
            <person name="Quecine M.C."/>
            <person name="Pachon D.M.R."/>
            <person name="Bonatelli M.L."/>
            <person name="Correr F.H."/>
            <person name="Franceschini L.M."/>
            <person name="Leite T.F."/>
            <person name="Margarido G.R.A."/>
            <person name="Almeida C.A."/>
            <person name="Ferrarezi J.A."/>
            <person name="Labate C.A."/>
        </authorList>
    </citation>
    <scope>NUCLEOTIDE SEQUENCE</scope>
    <source>
        <strain evidence="8">MF-1</strain>
    </source>
</reference>
<organism evidence="8 9">
    <name type="scientific">Austropuccinia psidii MF-1</name>
    <dbReference type="NCBI Taxonomy" id="1389203"/>
    <lineage>
        <taxon>Eukaryota</taxon>
        <taxon>Fungi</taxon>
        <taxon>Dikarya</taxon>
        <taxon>Basidiomycota</taxon>
        <taxon>Pucciniomycotina</taxon>
        <taxon>Pucciniomycetes</taxon>
        <taxon>Pucciniales</taxon>
        <taxon>Sphaerophragmiaceae</taxon>
        <taxon>Austropuccinia</taxon>
    </lineage>
</organism>
<dbReference type="OrthoDB" id="435881at2759"/>
<evidence type="ECO:0000256" key="1">
    <source>
        <dbReference type="ARBA" id="ARBA00005862"/>
    </source>
</evidence>
<dbReference type="GO" id="GO:0005634">
    <property type="term" value="C:nucleus"/>
    <property type="evidence" value="ECO:0007669"/>
    <property type="project" value="TreeGrafter"/>
</dbReference>
<feature type="site" description="Electron transfer via tryptophanyl radical" evidence="5">
    <location>
        <position position="445"/>
    </location>
</feature>
<dbReference type="PANTHER" id="PTHR11455:SF9">
    <property type="entry name" value="CRYPTOCHROME CIRCADIAN CLOCK 5 ISOFORM X1"/>
    <property type="match status" value="1"/>
</dbReference>
<evidence type="ECO:0000256" key="4">
    <source>
        <dbReference type="PIRSR" id="PIRSR602081-1"/>
    </source>
</evidence>
<dbReference type="GO" id="GO:0003904">
    <property type="term" value="F:deoxyribodipyrimidine photo-lyase activity"/>
    <property type="evidence" value="ECO:0007669"/>
    <property type="project" value="TreeGrafter"/>
</dbReference>